<dbReference type="AlphaFoldDB" id="A0A0V1HVB7"/>
<evidence type="ECO:0000313" key="1">
    <source>
        <dbReference type="EMBL" id="KRZ13573.1"/>
    </source>
</evidence>
<comment type="caution">
    <text evidence="1">The sequence shown here is derived from an EMBL/GenBank/DDBJ whole genome shotgun (WGS) entry which is preliminary data.</text>
</comment>
<evidence type="ECO:0000313" key="2">
    <source>
        <dbReference type="Proteomes" id="UP000055024"/>
    </source>
</evidence>
<reference evidence="1 2" key="1">
    <citation type="submission" date="2015-01" db="EMBL/GenBank/DDBJ databases">
        <title>Evolution of Trichinella species and genotypes.</title>
        <authorList>
            <person name="Korhonen P.K."/>
            <person name="Edoardo P."/>
            <person name="Giuseppe L.R."/>
            <person name="Gasser R.B."/>
        </authorList>
    </citation>
    <scope>NUCLEOTIDE SEQUENCE [LARGE SCALE GENOMIC DNA]</scope>
    <source>
        <strain evidence="1">ISS1029</strain>
    </source>
</reference>
<accession>A0A0V1HVB7</accession>
<protein>
    <submittedName>
        <fullName evidence="1">Uncharacterized protein</fullName>
    </submittedName>
</protein>
<keyword evidence="2" id="KW-1185">Reference proteome</keyword>
<organism evidence="1 2">
    <name type="scientific">Trichinella zimbabwensis</name>
    <dbReference type="NCBI Taxonomy" id="268475"/>
    <lineage>
        <taxon>Eukaryota</taxon>
        <taxon>Metazoa</taxon>
        <taxon>Ecdysozoa</taxon>
        <taxon>Nematoda</taxon>
        <taxon>Enoplea</taxon>
        <taxon>Dorylaimia</taxon>
        <taxon>Trichinellida</taxon>
        <taxon>Trichinellidae</taxon>
        <taxon>Trichinella</taxon>
    </lineage>
</organism>
<name>A0A0V1HVB7_9BILA</name>
<sequence length="71" mass="8395">MQVDDARIGFYDDLISCGLTVRIRISENSVRLSLSFRERFEWMDGVFVDVVEQLVPADSLQRLTEKWWIEN</sequence>
<proteinExistence type="predicted"/>
<gene>
    <name evidence="1" type="ORF">T11_13264</name>
</gene>
<dbReference type="Proteomes" id="UP000055024">
    <property type="component" value="Unassembled WGS sequence"/>
</dbReference>
<dbReference type="EMBL" id="JYDP01000031">
    <property type="protein sequence ID" value="KRZ13573.1"/>
    <property type="molecule type" value="Genomic_DNA"/>
</dbReference>